<dbReference type="Gene3D" id="1.10.10.10">
    <property type="entry name" value="Winged helix-like DNA-binding domain superfamily/Winged helix DNA-binding domain"/>
    <property type="match status" value="2"/>
</dbReference>
<dbReference type="GO" id="GO:0006270">
    <property type="term" value="P:DNA replication initiation"/>
    <property type="evidence" value="ECO:0007669"/>
    <property type="project" value="InterPro"/>
</dbReference>
<evidence type="ECO:0000256" key="1">
    <source>
        <dbReference type="ARBA" id="ARBA00038283"/>
    </source>
</evidence>
<organism evidence="4 5">
    <name type="scientific">Clostridium taeniosporum</name>
    <dbReference type="NCBI Taxonomy" id="394958"/>
    <lineage>
        <taxon>Bacteria</taxon>
        <taxon>Bacillati</taxon>
        <taxon>Bacillota</taxon>
        <taxon>Clostridia</taxon>
        <taxon>Eubacteriales</taxon>
        <taxon>Clostridiaceae</taxon>
        <taxon>Clostridium</taxon>
    </lineage>
</organism>
<gene>
    <name evidence="4" type="ORF">BGI42_14930</name>
</gene>
<dbReference type="InterPro" id="IPR036388">
    <property type="entry name" value="WH-like_DNA-bd_sf"/>
</dbReference>
<evidence type="ECO:0000313" key="5">
    <source>
        <dbReference type="Proteomes" id="UP000094652"/>
    </source>
</evidence>
<dbReference type="Proteomes" id="UP000094652">
    <property type="component" value="Plasmid pCt2"/>
</dbReference>
<proteinExistence type="inferred from homology"/>
<dbReference type="OrthoDB" id="1883334at2"/>
<name>A0A1D7XNY4_9CLOT</name>
<comment type="similarity">
    <text evidence="1">Belongs to the initiator RepB protein family.</text>
</comment>
<feature type="domain" description="Initiator Rep protein WH1" evidence="3">
    <location>
        <begin position="19"/>
        <end position="161"/>
    </location>
</feature>
<protein>
    <submittedName>
        <fullName evidence="4">Replication initiation protein</fullName>
    </submittedName>
</protein>
<sequence>MGSDMSIIDEGQDINEVLFKSNTLIKSNINITSVEYKIFNRILYKCQIQKDNKQQLRAVLTLDELSSIVKNKNENTIKALTESLEKFIKIPIRFEKQKTYVITTLINKVTVDKETFNFNCYLDKDLYEVLMAYKELGYSPINLRMIKQANGYYTQRFYELFRVWSGLNKEVTYTIDNLKQWLMISKGMSYDRYYNFKVKVVEPALKEINEKLNMSVSFKENKVGRSVKSLTFIVEDLEPRQYDFSKDKIIKEQISMEEVALDLAITDNDSVVLNSNESKNDEFHLLNRTKNKRSKDLLNNKINNKKDELDEIQEFLKNAKVKIAVSTTNRLKKKYGEDLIKSGVSILCNRLKQEKITAPVKYLTGILENLKKNPNDSYNKESNNTKKLMFNNFEPREYDYDELEKKLLGWDK</sequence>
<dbReference type="KEGG" id="ctae:BGI42_14930"/>
<evidence type="ECO:0000256" key="2">
    <source>
        <dbReference type="SAM" id="Coils"/>
    </source>
</evidence>
<dbReference type="InterPro" id="IPR000525">
    <property type="entry name" value="Initiator_Rep_WH1"/>
</dbReference>
<dbReference type="Pfam" id="PF01051">
    <property type="entry name" value="Rep3_N"/>
    <property type="match status" value="1"/>
</dbReference>
<keyword evidence="5" id="KW-1185">Reference proteome</keyword>
<evidence type="ECO:0000313" key="4">
    <source>
        <dbReference type="EMBL" id="AOR25038.1"/>
    </source>
</evidence>
<dbReference type="InterPro" id="IPR036390">
    <property type="entry name" value="WH_DNA-bd_sf"/>
</dbReference>
<accession>A0A1D7XNY4</accession>
<dbReference type="Pfam" id="PF21205">
    <property type="entry name" value="Rep3_C"/>
    <property type="match status" value="1"/>
</dbReference>
<geneLocation type="plasmid" evidence="5">
    <name>pct2</name>
</geneLocation>
<keyword evidence="4" id="KW-0614">Plasmid</keyword>
<reference evidence="5" key="1">
    <citation type="submission" date="2016-09" db="EMBL/GenBank/DDBJ databases">
        <title>Genomics of Clostridium taeniosporum, an organism which forms endospores with ribbon-like appendages.</title>
        <authorList>
            <person name="Walker J.R."/>
        </authorList>
    </citation>
    <scope>NUCLEOTIDE SEQUENCE [LARGE SCALE GENOMIC DNA]</scope>
    <source>
        <strain evidence="5">1/k</strain>
        <plasmid evidence="5">Plasmid pct2</plasmid>
    </source>
</reference>
<dbReference type="EMBL" id="CP017255">
    <property type="protein sequence ID" value="AOR25038.1"/>
    <property type="molecule type" value="Genomic_DNA"/>
</dbReference>
<keyword evidence="2" id="KW-0175">Coiled coil</keyword>
<evidence type="ECO:0000259" key="3">
    <source>
        <dbReference type="Pfam" id="PF01051"/>
    </source>
</evidence>
<dbReference type="AlphaFoldDB" id="A0A1D7XNY4"/>
<feature type="coiled-coil region" evidence="2">
    <location>
        <begin position="295"/>
        <end position="322"/>
    </location>
</feature>
<dbReference type="SUPFAM" id="SSF46785">
    <property type="entry name" value="Winged helix' DNA-binding domain"/>
    <property type="match status" value="2"/>
</dbReference>
<dbReference type="GO" id="GO:0003887">
    <property type="term" value="F:DNA-directed DNA polymerase activity"/>
    <property type="evidence" value="ECO:0007669"/>
    <property type="project" value="InterPro"/>
</dbReference>
<dbReference type="RefSeq" id="WP_069681157.1">
    <property type="nucleotide sequence ID" value="NZ_CP017255.2"/>
</dbReference>